<feature type="region of interest" description="Disordered" evidence="10">
    <location>
        <begin position="544"/>
        <end position="566"/>
    </location>
</feature>
<evidence type="ECO:0000313" key="15">
    <source>
        <dbReference type="EMBL" id="KAK8404625.1"/>
    </source>
</evidence>
<feature type="disulfide bond" evidence="9">
    <location>
        <begin position="90"/>
        <end position="128"/>
    </location>
</feature>
<reference evidence="15 16" key="1">
    <citation type="submission" date="2023-03" db="EMBL/GenBank/DDBJ databases">
        <title>High-quality genome of Scylla paramamosain provides insights in environmental adaptation.</title>
        <authorList>
            <person name="Zhang L."/>
        </authorList>
    </citation>
    <scope>NUCLEOTIDE SEQUENCE [LARGE SCALE GENOMIC DNA]</scope>
    <source>
        <strain evidence="15">LZ_2023a</strain>
        <tissue evidence="15">Muscle</tissue>
    </source>
</reference>
<feature type="domain" description="FZ" evidence="13">
    <location>
        <begin position="44"/>
        <end position="161"/>
    </location>
</feature>
<dbReference type="PROSITE" id="PS50038">
    <property type="entry name" value="FZ"/>
    <property type="match status" value="1"/>
</dbReference>
<dbReference type="EMBL" id="JARAKH010000004">
    <property type="protein sequence ID" value="KAK8404625.1"/>
    <property type="molecule type" value="Genomic_DNA"/>
</dbReference>
<feature type="disulfide bond" evidence="9">
    <location>
        <begin position="121"/>
        <end position="145"/>
    </location>
</feature>
<dbReference type="GO" id="GO:0060070">
    <property type="term" value="P:canonical Wnt signaling pathway"/>
    <property type="evidence" value="ECO:0007669"/>
    <property type="project" value="TreeGrafter"/>
</dbReference>
<dbReference type="Proteomes" id="UP001487740">
    <property type="component" value="Unassembled WGS sequence"/>
</dbReference>
<protein>
    <recommendedName>
        <fullName evidence="17">Frizzled-4</fullName>
    </recommendedName>
</protein>
<dbReference type="InterPro" id="IPR000539">
    <property type="entry name" value="Frizzled/Smoothened_7TM"/>
</dbReference>
<keyword evidence="5 11" id="KW-1133">Transmembrane helix</keyword>
<name>A0AAW0V181_SCYPA</name>
<dbReference type="PRINTS" id="PR00489">
    <property type="entry name" value="FRIZZLED"/>
</dbReference>
<dbReference type="PROSITE" id="PS50261">
    <property type="entry name" value="G_PROTEIN_RECEP_F2_4"/>
    <property type="match status" value="1"/>
</dbReference>
<dbReference type="AlphaFoldDB" id="A0AAW0V181"/>
<feature type="signal peptide" evidence="12">
    <location>
        <begin position="1"/>
        <end position="28"/>
    </location>
</feature>
<keyword evidence="16" id="KW-1185">Reference proteome</keyword>
<evidence type="ECO:0000256" key="5">
    <source>
        <dbReference type="ARBA" id="ARBA00022989"/>
    </source>
</evidence>
<dbReference type="Gene3D" id="1.10.2000.10">
    <property type="entry name" value="Frizzled cysteine-rich domain"/>
    <property type="match status" value="1"/>
</dbReference>
<evidence type="ECO:0000256" key="2">
    <source>
        <dbReference type="ARBA" id="ARBA00008077"/>
    </source>
</evidence>
<dbReference type="SMART" id="SM00063">
    <property type="entry name" value="FRI"/>
    <property type="match status" value="1"/>
</dbReference>
<evidence type="ECO:0000256" key="11">
    <source>
        <dbReference type="SAM" id="Phobius"/>
    </source>
</evidence>
<dbReference type="InterPro" id="IPR036790">
    <property type="entry name" value="Frizzled_dom_sf"/>
</dbReference>
<gene>
    <name evidence="15" type="ORF">O3P69_007703</name>
</gene>
<evidence type="ECO:0000256" key="9">
    <source>
        <dbReference type="PROSITE-ProRule" id="PRU00090"/>
    </source>
</evidence>
<feature type="transmembrane region" description="Helical" evidence="11">
    <location>
        <begin position="436"/>
        <end position="458"/>
    </location>
</feature>
<feature type="transmembrane region" description="Helical" evidence="11">
    <location>
        <begin position="309"/>
        <end position="330"/>
    </location>
</feature>
<dbReference type="GO" id="GO:0042813">
    <property type="term" value="F:Wnt receptor activity"/>
    <property type="evidence" value="ECO:0007669"/>
    <property type="project" value="TreeGrafter"/>
</dbReference>
<evidence type="ECO:0000256" key="7">
    <source>
        <dbReference type="ARBA" id="ARBA00023157"/>
    </source>
</evidence>
<comment type="caution">
    <text evidence="15">The sequence shown here is derived from an EMBL/GenBank/DDBJ whole genome shotgun (WGS) entry which is preliminary data.</text>
</comment>
<keyword evidence="12" id="KW-0732">Signal</keyword>
<feature type="disulfide bond" evidence="9">
    <location>
        <begin position="117"/>
        <end position="158"/>
    </location>
</feature>
<keyword evidence="8" id="KW-0675">Receptor</keyword>
<feature type="disulfide bond" evidence="9">
    <location>
        <begin position="53"/>
        <end position="99"/>
    </location>
</feature>
<keyword evidence="3" id="KW-0217">Developmental protein</keyword>
<feature type="disulfide bond" evidence="9">
    <location>
        <begin position="45"/>
        <end position="106"/>
    </location>
</feature>
<feature type="transmembrane region" description="Helical" evidence="11">
    <location>
        <begin position="397"/>
        <end position="415"/>
    </location>
</feature>
<dbReference type="GO" id="GO:0005886">
    <property type="term" value="C:plasma membrane"/>
    <property type="evidence" value="ECO:0007669"/>
    <property type="project" value="TreeGrafter"/>
</dbReference>
<evidence type="ECO:0000313" key="16">
    <source>
        <dbReference type="Proteomes" id="UP001487740"/>
    </source>
</evidence>
<evidence type="ECO:0000259" key="13">
    <source>
        <dbReference type="PROSITE" id="PS50038"/>
    </source>
</evidence>
<feature type="domain" description="G-protein coupled receptors family 2 profile 2" evidence="14">
    <location>
        <begin position="220"/>
        <end position="505"/>
    </location>
</feature>
<dbReference type="Gene3D" id="1.20.1070.10">
    <property type="entry name" value="Rhodopsin 7-helix transmembrane proteins"/>
    <property type="match status" value="1"/>
</dbReference>
<accession>A0AAW0V181</accession>
<keyword evidence="6 11" id="KW-0472">Membrane</keyword>
<feature type="compositionally biased region" description="Pro residues" evidence="10">
    <location>
        <begin position="590"/>
        <end position="606"/>
    </location>
</feature>
<feature type="transmembrane region" description="Helical" evidence="11">
    <location>
        <begin position="256"/>
        <end position="276"/>
    </location>
</feature>
<dbReference type="PANTHER" id="PTHR11309">
    <property type="entry name" value="FRIZZLED"/>
    <property type="match status" value="1"/>
</dbReference>
<dbReference type="Pfam" id="PF01534">
    <property type="entry name" value="Frizzled"/>
    <property type="match status" value="1"/>
</dbReference>
<dbReference type="InterPro" id="IPR015526">
    <property type="entry name" value="Frizzled/SFRP"/>
</dbReference>
<feature type="chain" id="PRO_5044013219" description="Frizzled-4" evidence="12">
    <location>
        <begin position="29"/>
        <end position="606"/>
    </location>
</feature>
<evidence type="ECO:0000256" key="10">
    <source>
        <dbReference type="SAM" id="MobiDB-lite"/>
    </source>
</evidence>
<evidence type="ECO:0000256" key="12">
    <source>
        <dbReference type="SAM" id="SignalP"/>
    </source>
</evidence>
<evidence type="ECO:0000256" key="1">
    <source>
        <dbReference type="ARBA" id="ARBA00004141"/>
    </source>
</evidence>
<evidence type="ECO:0000256" key="8">
    <source>
        <dbReference type="ARBA" id="ARBA00023170"/>
    </source>
</evidence>
<feature type="transmembrane region" description="Helical" evidence="11">
    <location>
        <begin position="218"/>
        <end position="244"/>
    </location>
</feature>
<comment type="subcellular location">
    <subcellularLocation>
        <location evidence="1">Membrane</location>
        <topology evidence="1">Multi-pass membrane protein</topology>
    </subcellularLocation>
</comment>
<evidence type="ECO:0000259" key="14">
    <source>
        <dbReference type="PROSITE" id="PS50261"/>
    </source>
</evidence>
<evidence type="ECO:0000256" key="6">
    <source>
        <dbReference type="ARBA" id="ARBA00023136"/>
    </source>
</evidence>
<dbReference type="InterPro" id="IPR020067">
    <property type="entry name" value="Frizzled_dom"/>
</dbReference>
<comment type="similarity">
    <text evidence="2">Belongs to the G-protein coupled receptor Fz/Smo family.</text>
</comment>
<evidence type="ECO:0000256" key="3">
    <source>
        <dbReference type="ARBA" id="ARBA00022473"/>
    </source>
</evidence>
<dbReference type="SMART" id="SM01330">
    <property type="entry name" value="Frizzled"/>
    <property type="match status" value="1"/>
</dbReference>
<dbReference type="InterPro" id="IPR017981">
    <property type="entry name" value="GPCR_2-like_7TM"/>
</dbReference>
<dbReference type="SUPFAM" id="SSF63501">
    <property type="entry name" value="Frizzled cysteine-rich domain"/>
    <property type="match status" value="1"/>
</dbReference>
<sequence length="606" mass="67709">MAGPTTNALLWVTVGVWVWVACWEQVWADYPVLMSQEHPGGPLRCEPIRIAACRDMGYNLTSMPNLVGTELQKDAESRLNSFNPLIQYGCSSQLQFFLCSIYTPMCTTQVPTPIGPCRDLCHTVRDRCAPVMAELGYPWPAFLNCSRFPPENNEQYMCMEGPGEKMPPFSPPTTSPRPQPPRRCSQYAHAHKYRYVNATGTCAPLCQVNISFSTNDKYFAGVWMAIWAVACFAVTLFTVLSFLLDAAAFRYPERAAVHLALCYNLVSVGYLVRLVAGPDRVTCHTDQDLGLVAVTEGALHTTCALVFLLLYYFSTAASVWWVMLCVSWLLRAWRGWGHEQILRHSSAFHVAAWGLPAAQAIVCLVFRKVDSDELTGTCYAGQQNTETLVRFVLVPQFLYLVSGATLVLLVFACLWRTRGRLKEEGLKTDRVDVTAARVGVVAVLYMVPATCQVGATFYEYVEREQWLHDSTVRPNMEIFMLKIFMSVAVGIMGGLFLVNGRVLDSWKQFLRRFTSKKQPLPPYLQASHLNQHNQTHFHYFRRPTQAPTPHRASLPRPAPPPPSTVSGSGWYEWYSRGTRFSKVPGGIQAPAPPPSASPPPPPALPA</sequence>
<evidence type="ECO:0008006" key="17">
    <source>
        <dbReference type="Google" id="ProtNLM"/>
    </source>
</evidence>
<feature type="transmembrane region" description="Helical" evidence="11">
    <location>
        <begin position="478"/>
        <end position="498"/>
    </location>
</feature>
<keyword evidence="4 11" id="KW-0812">Transmembrane</keyword>
<organism evidence="15 16">
    <name type="scientific">Scylla paramamosain</name>
    <name type="common">Mud crab</name>
    <dbReference type="NCBI Taxonomy" id="85552"/>
    <lineage>
        <taxon>Eukaryota</taxon>
        <taxon>Metazoa</taxon>
        <taxon>Ecdysozoa</taxon>
        <taxon>Arthropoda</taxon>
        <taxon>Crustacea</taxon>
        <taxon>Multicrustacea</taxon>
        <taxon>Malacostraca</taxon>
        <taxon>Eumalacostraca</taxon>
        <taxon>Eucarida</taxon>
        <taxon>Decapoda</taxon>
        <taxon>Pleocyemata</taxon>
        <taxon>Brachyura</taxon>
        <taxon>Eubrachyura</taxon>
        <taxon>Portunoidea</taxon>
        <taxon>Portunidae</taxon>
        <taxon>Portuninae</taxon>
        <taxon>Scylla</taxon>
    </lineage>
</organism>
<evidence type="ECO:0000256" key="4">
    <source>
        <dbReference type="ARBA" id="ARBA00022692"/>
    </source>
</evidence>
<dbReference type="Pfam" id="PF01392">
    <property type="entry name" value="Fz"/>
    <property type="match status" value="1"/>
</dbReference>
<dbReference type="GO" id="GO:0017147">
    <property type="term" value="F:Wnt-protein binding"/>
    <property type="evidence" value="ECO:0007669"/>
    <property type="project" value="TreeGrafter"/>
</dbReference>
<proteinExistence type="inferred from homology"/>
<dbReference type="GO" id="GO:0035567">
    <property type="term" value="P:non-canonical Wnt signaling pathway"/>
    <property type="evidence" value="ECO:0007669"/>
    <property type="project" value="TreeGrafter"/>
</dbReference>
<feature type="region of interest" description="Disordered" evidence="10">
    <location>
        <begin position="582"/>
        <end position="606"/>
    </location>
</feature>
<keyword evidence="7 9" id="KW-1015">Disulfide bond</keyword>